<feature type="domain" description="ABC-2 type transporter transmembrane" evidence="10">
    <location>
        <begin position="50"/>
        <end position="230"/>
    </location>
</feature>
<dbReference type="GO" id="GO:0005886">
    <property type="term" value="C:plasma membrane"/>
    <property type="evidence" value="ECO:0007669"/>
    <property type="project" value="UniProtKB-SubCell"/>
</dbReference>
<keyword evidence="7" id="KW-0762">Sugar transport</keyword>
<dbReference type="PANTHER" id="PTHR30413">
    <property type="entry name" value="INNER MEMBRANE TRANSPORT PERMEASE"/>
    <property type="match status" value="1"/>
</dbReference>
<keyword evidence="4" id="KW-1003">Cell membrane</keyword>
<accession>A0A0W0Z5S4</accession>
<feature type="transmembrane region" description="Helical" evidence="9">
    <location>
        <begin position="154"/>
        <end position="178"/>
    </location>
</feature>
<keyword evidence="3" id="KW-0813">Transport</keyword>
<dbReference type="eggNOG" id="COG1682">
    <property type="taxonomic scope" value="Bacteria"/>
</dbReference>
<proteinExistence type="inferred from homology"/>
<keyword evidence="7" id="KW-0625">Polysaccharide transport</keyword>
<feature type="transmembrane region" description="Helical" evidence="9">
    <location>
        <begin position="75"/>
        <end position="96"/>
    </location>
</feature>
<evidence type="ECO:0000313" key="12">
    <source>
        <dbReference type="Proteomes" id="UP000054600"/>
    </source>
</evidence>
<evidence type="ECO:0000256" key="2">
    <source>
        <dbReference type="ARBA" id="ARBA00007783"/>
    </source>
</evidence>
<keyword evidence="12" id="KW-1185">Reference proteome</keyword>
<dbReference type="OrthoDB" id="9814458at2"/>
<dbReference type="GO" id="GO:0015920">
    <property type="term" value="P:lipopolysaccharide transport"/>
    <property type="evidence" value="ECO:0007669"/>
    <property type="project" value="TreeGrafter"/>
</dbReference>
<comment type="subcellular location">
    <subcellularLocation>
        <location evidence="1">Cell membrane</location>
        <topology evidence="1">Multi-pass membrane protein</topology>
    </subcellularLocation>
</comment>
<evidence type="ECO:0000256" key="7">
    <source>
        <dbReference type="ARBA" id="ARBA00023047"/>
    </source>
</evidence>
<evidence type="ECO:0000256" key="5">
    <source>
        <dbReference type="ARBA" id="ARBA00022692"/>
    </source>
</evidence>
<gene>
    <name evidence="11" type="ORF">Lsha_0622</name>
</gene>
<dbReference type="Pfam" id="PF01061">
    <property type="entry name" value="ABC2_membrane"/>
    <property type="match status" value="1"/>
</dbReference>
<dbReference type="InterPro" id="IPR013525">
    <property type="entry name" value="ABC2_TM"/>
</dbReference>
<evidence type="ECO:0000313" key="11">
    <source>
        <dbReference type="EMBL" id="KTD64191.1"/>
    </source>
</evidence>
<dbReference type="GO" id="GO:0015774">
    <property type="term" value="P:polysaccharide transport"/>
    <property type="evidence" value="ECO:0007669"/>
    <property type="project" value="UniProtKB-KW"/>
</dbReference>
<keyword evidence="6 9" id="KW-1133">Transmembrane helix</keyword>
<feature type="transmembrane region" description="Helical" evidence="9">
    <location>
        <begin position="117"/>
        <end position="142"/>
    </location>
</feature>
<dbReference type="GO" id="GO:0140359">
    <property type="term" value="F:ABC-type transporter activity"/>
    <property type="evidence" value="ECO:0007669"/>
    <property type="project" value="InterPro"/>
</dbReference>
<evidence type="ECO:0000256" key="8">
    <source>
        <dbReference type="ARBA" id="ARBA00023136"/>
    </source>
</evidence>
<evidence type="ECO:0000256" key="4">
    <source>
        <dbReference type="ARBA" id="ARBA00022475"/>
    </source>
</evidence>
<dbReference type="PATRIC" id="fig|1122169.6.peg.713"/>
<evidence type="ECO:0000256" key="1">
    <source>
        <dbReference type="ARBA" id="ARBA00004651"/>
    </source>
</evidence>
<comment type="caution">
    <text evidence="11">The sequence shown here is derived from an EMBL/GenBank/DDBJ whole genome shotgun (WGS) entry which is preliminary data.</text>
</comment>
<dbReference type="Proteomes" id="UP000054600">
    <property type="component" value="Unassembled WGS sequence"/>
</dbReference>
<dbReference type="STRING" id="1122169.Lsha_0622"/>
<evidence type="ECO:0000256" key="6">
    <source>
        <dbReference type="ARBA" id="ARBA00022989"/>
    </source>
</evidence>
<dbReference type="EMBL" id="LNYW01000019">
    <property type="protein sequence ID" value="KTD64191.1"/>
    <property type="molecule type" value="Genomic_DNA"/>
</dbReference>
<name>A0A0W0Z5S4_9GAMM</name>
<dbReference type="AlphaFoldDB" id="A0A0W0Z5S4"/>
<dbReference type="RefSeq" id="WP_018578405.1">
    <property type="nucleotide sequence ID" value="NZ_KB892434.1"/>
</dbReference>
<reference evidence="11 12" key="1">
    <citation type="submission" date="2015-11" db="EMBL/GenBank/DDBJ databases">
        <title>Genomic analysis of 38 Legionella species identifies large and diverse effector repertoires.</title>
        <authorList>
            <person name="Burstein D."/>
            <person name="Amaro F."/>
            <person name="Zusman T."/>
            <person name="Lifshitz Z."/>
            <person name="Cohen O."/>
            <person name="Gilbert J.A."/>
            <person name="Pupko T."/>
            <person name="Shuman H.A."/>
            <person name="Segal G."/>
        </authorList>
    </citation>
    <scope>NUCLEOTIDE SEQUENCE [LARGE SCALE GENOMIC DNA]</scope>
    <source>
        <strain evidence="11 12">ATCC 49655</strain>
    </source>
</reference>
<keyword evidence="8 9" id="KW-0472">Membrane</keyword>
<keyword evidence="5 9" id="KW-0812">Transmembrane</keyword>
<evidence type="ECO:0000259" key="10">
    <source>
        <dbReference type="Pfam" id="PF01061"/>
    </source>
</evidence>
<feature type="transmembrane region" description="Helical" evidence="9">
    <location>
        <begin position="185"/>
        <end position="206"/>
    </location>
</feature>
<protein>
    <submittedName>
        <fullName evidence="11">ABC transporter permease</fullName>
    </submittedName>
</protein>
<sequence length="273" mass="31514">MMQSVNAIKKNLNSMRAAIYALMLRNIEENFIVSSNPNRLRDLLRIFLEPVAHVALWSMIKSFRYKDLENELDTSLFILLGVLPWLFTHGSIANSLNIIKKNKALLCFKQIKLMDPVIALLLSELITITFVFCISLLVFYFLEIEWRLEDPLCWFFALLFYVLTVMGLAFFVSCLAFFSKNIGKFFSAILRSMYLFSGIFFSARMLSPDWSQYLTYNPLFQFIELSRSAFSNEPLNTDVGLSVLAHSALVCMFIGLGTYTLLRKKIMTEIMND</sequence>
<dbReference type="PANTHER" id="PTHR30413:SF10">
    <property type="entry name" value="CAPSULE POLYSACCHARIDE EXPORT INNER-MEMBRANE PROTEIN CTRC"/>
    <property type="match status" value="1"/>
</dbReference>
<comment type="similarity">
    <text evidence="2">Belongs to the ABC-2 integral membrane protein family.</text>
</comment>
<feature type="transmembrane region" description="Helical" evidence="9">
    <location>
        <begin position="239"/>
        <end position="262"/>
    </location>
</feature>
<evidence type="ECO:0000256" key="3">
    <source>
        <dbReference type="ARBA" id="ARBA00022448"/>
    </source>
</evidence>
<organism evidence="11 12">
    <name type="scientific">Legionella shakespearei DSM 23087</name>
    <dbReference type="NCBI Taxonomy" id="1122169"/>
    <lineage>
        <taxon>Bacteria</taxon>
        <taxon>Pseudomonadati</taxon>
        <taxon>Pseudomonadota</taxon>
        <taxon>Gammaproteobacteria</taxon>
        <taxon>Legionellales</taxon>
        <taxon>Legionellaceae</taxon>
        <taxon>Legionella</taxon>
    </lineage>
</organism>
<evidence type="ECO:0000256" key="9">
    <source>
        <dbReference type="SAM" id="Phobius"/>
    </source>
</evidence>